<feature type="DNA-binding region" description="H-T-H motif" evidence="2">
    <location>
        <begin position="28"/>
        <end position="47"/>
    </location>
</feature>
<evidence type="ECO:0000256" key="1">
    <source>
        <dbReference type="ARBA" id="ARBA00023125"/>
    </source>
</evidence>
<dbReference type="Proteomes" id="UP001524473">
    <property type="component" value="Unassembled WGS sequence"/>
</dbReference>
<evidence type="ECO:0000259" key="3">
    <source>
        <dbReference type="PROSITE" id="PS50977"/>
    </source>
</evidence>
<evidence type="ECO:0000313" key="4">
    <source>
        <dbReference type="EMBL" id="MCQ4841627.1"/>
    </source>
</evidence>
<reference evidence="4 5" key="1">
    <citation type="submission" date="2022-06" db="EMBL/GenBank/DDBJ databases">
        <title>Isolation of gut microbiota from human fecal samples.</title>
        <authorList>
            <person name="Pamer E.G."/>
            <person name="Barat B."/>
            <person name="Waligurski E."/>
            <person name="Medina S."/>
            <person name="Paddock L."/>
            <person name="Mostad J."/>
        </authorList>
    </citation>
    <scope>NUCLEOTIDE SEQUENCE [LARGE SCALE GENOMIC DNA]</scope>
    <source>
        <strain evidence="4 5">DFI.9.73</strain>
    </source>
</reference>
<protein>
    <submittedName>
        <fullName evidence="4">TetR/AcrR family transcriptional regulator C-terminal domain-containing protein</fullName>
    </submittedName>
</protein>
<keyword evidence="1 2" id="KW-0238">DNA-binding</keyword>
<dbReference type="Pfam" id="PF00440">
    <property type="entry name" value="TetR_N"/>
    <property type="match status" value="1"/>
</dbReference>
<sequence>MSDSMITKRALAASLKELVRRKSFEKISVADITGGCGLGRQAFYYHFQDKFELLNWIYYQEAFAELCEGITFENWPEHMYGLFRIMQEDAAFYRNTVGSQPEDFTEYLESVTSALFLEAIEKLDEQKRIPGRKKEFYARFYAHGCSGTVLEWVRGGMKLSARELADDLYSLAKDSEKVAFRLYSEEISNRDEMK</sequence>
<dbReference type="GeneID" id="90532411"/>
<dbReference type="InterPro" id="IPR001647">
    <property type="entry name" value="HTH_TetR"/>
</dbReference>
<evidence type="ECO:0000256" key="2">
    <source>
        <dbReference type="PROSITE-ProRule" id="PRU00335"/>
    </source>
</evidence>
<dbReference type="Gene3D" id="1.10.357.10">
    <property type="entry name" value="Tetracycline Repressor, domain 2"/>
    <property type="match status" value="1"/>
</dbReference>
<dbReference type="RefSeq" id="WP_066863841.1">
    <property type="nucleotide sequence ID" value="NZ_CABKVV010000013.1"/>
</dbReference>
<evidence type="ECO:0000313" key="5">
    <source>
        <dbReference type="Proteomes" id="UP001524473"/>
    </source>
</evidence>
<dbReference type="EMBL" id="JANFZH010000060">
    <property type="protein sequence ID" value="MCQ4841627.1"/>
    <property type="molecule type" value="Genomic_DNA"/>
</dbReference>
<dbReference type="InterPro" id="IPR039532">
    <property type="entry name" value="TetR_C_Firmicutes"/>
</dbReference>
<feature type="domain" description="HTH tetR-type" evidence="3">
    <location>
        <begin position="5"/>
        <end position="65"/>
    </location>
</feature>
<comment type="caution">
    <text evidence="4">The sequence shown here is derived from an EMBL/GenBank/DDBJ whole genome shotgun (WGS) entry which is preliminary data.</text>
</comment>
<dbReference type="PANTHER" id="PTHR43479:SF7">
    <property type="entry name" value="TETR-FAMILY TRANSCRIPTIONAL REGULATOR"/>
    <property type="match status" value="1"/>
</dbReference>
<dbReference type="InterPro" id="IPR050624">
    <property type="entry name" value="HTH-type_Tx_Regulator"/>
</dbReference>
<dbReference type="SUPFAM" id="SSF46689">
    <property type="entry name" value="Homeodomain-like"/>
    <property type="match status" value="1"/>
</dbReference>
<keyword evidence="5" id="KW-1185">Reference proteome</keyword>
<organism evidence="4 5">
    <name type="scientific">Neglectibacter timonensis</name>
    <dbReference type="NCBI Taxonomy" id="1776382"/>
    <lineage>
        <taxon>Bacteria</taxon>
        <taxon>Bacillati</taxon>
        <taxon>Bacillota</taxon>
        <taxon>Clostridia</taxon>
        <taxon>Eubacteriales</taxon>
        <taxon>Oscillospiraceae</taxon>
        <taxon>Neglectibacter</taxon>
    </lineage>
</organism>
<name>A0ABT1S3V6_9FIRM</name>
<dbReference type="PANTHER" id="PTHR43479">
    <property type="entry name" value="ACREF/ENVCD OPERON REPRESSOR-RELATED"/>
    <property type="match status" value="1"/>
</dbReference>
<dbReference type="InterPro" id="IPR009057">
    <property type="entry name" value="Homeodomain-like_sf"/>
</dbReference>
<proteinExistence type="predicted"/>
<accession>A0ABT1S3V6</accession>
<dbReference type="Pfam" id="PF14278">
    <property type="entry name" value="TetR_C_8"/>
    <property type="match status" value="1"/>
</dbReference>
<gene>
    <name evidence="4" type="ORF">NE695_17080</name>
</gene>
<dbReference type="PROSITE" id="PS50977">
    <property type="entry name" value="HTH_TETR_2"/>
    <property type="match status" value="1"/>
</dbReference>